<dbReference type="GO" id="GO:0009738">
    <property type="term" value="P:abscisic acid-activated signaling pathway"/>
    <property type="evidence" value="ECO:0007669"/>
    <property type="project" value="UniProtKB-KW"/>
</dbReference>
<gene>
    <name evidence="11" type="ORF">QYE76_029499</name>
</gene>
<evidence type="ECO:0000256" key="3">
    <source>
        <dbReference type="ARBA" id="ARBA00022682"/>
    </source>
</evidence>
<sequence length="219" mass="23183">MENGDVVPSGPAAAVTETRTAPVEATAVREQDRLMPIANVTRIMRRVLPPHANISEDAKELVQDCVSEFISFVTGEANERCHAEHRKTVTGEDVVWAMDNLGFDDYVMPLTSFLQRMRASDGRAAVATRGPGNGAQMQVQRAMYAPPPPGQGYDVAMAHGLQATVVSPSVVAYGAGIAAYVGCGDEESSSNGMPMPASGTGLSPVAELSRSNSVRHGNR</sequence>
<comment type="caution">
    <text evidence="11">The sequence shown here is derived from an EMBL/GenBank/DDBJ whole genome shotgun (WGS) entry which is preliminary data.</text>
</comment>
<feature type="compositionally biased region" description="Polar residues" evidence="9">
    <location>
        <begin position="209"/>
        <end position="219"/>
    </location>
</feature>
<comment type="subcellular location">
    <subcellularLocation>
        <location evidence="1">Nucleus</location>
    </subcellularLocation>
</comment>
<name>A0AAD8VHY3_LOLMU</name>
<dbReference type="InterPro" id="IPR003956">
    <property type="entry name" value="Transcrpt_fac_NFYB/HAP3_CS"/>
</dbReference>
<dbReference type="PANTHER" id="PTHR11064:SF164">
    <property type="entry name" value="HAP3 SUBUNIT OF HAP COMPLEX"/>
    <property type="match status" value="1"/>
</dbReference>
<evidence type="ECO:0000313" key="11">
    <source>
        <dbReference type="EMBL" id="KAK1605826.1"/>
    </source>
</evidence>
<evidence type="ECO:0000256" key="2">
    <source>
        <dbReference type="ARBA" id="ARBA00009053"/>
    </source>
</evidence>
<dbReference type="GO" id="GO:0001228">
    <property type="term" value="F:DNA-binding transcription activator activity, RNA polymerase II-specific"/>
    <property type="evidence" value="ECO:0007669"/>
    <property type="project" value="InterPro"/>
</dbReference>
<dbReference type="InterPro" id="IPR003958">
    <property type="entry name" value="CBFA_NFYB_domain"/>
</dbReference>
<evidence type="ECO:0000256" key="6">
    <source>
        <dbReference type="ARBA" id="ARBA00023159"/>
    </source>
</evidence>
<keyword evidence="7" id="KW-0804">Transcription</keyword>
<evidence type="ECO:0000256" key="9">
    <source>
        <dbReference type="SAM" id="MobiDB-lite"/>
    </source>
</evidence>
<evidence type="ECO:0000256" key="1">
    <source>
        <dbReference type="ARBA" id="ARBA00004123"/>
    </source>
</evidence>
<proteinExistence type="inferred from homology"/>
<evidence type="ECO:0000256" key="4">
    <source>
        <dbReference type="ARBA" id="ARBA00023015"/>
    </source>
</evidence>
<keyword evidence="12" id="KW-1185">Reference proteome</keyword>
<dbReference type="PANTHER" id="PTHR11064">
    <property type="entry name" value="CCAAT-BINDING TRANSCRIPTION FACTOR-RELATED"/>
    <property type="match status" value="1"/>
</dbReference>
<accession>A0AAD8VHY3</accession>
<dbReference type="CDD" id="cd22907">
    <property type="entry name" value="HFD_NFYB"/>
    <property type="match status" value="1"/>
</dbReference>
<dbReference type="FunFam" id="1.10.20.10:FF:000049">
    <property type="entry name" value="Nuclear transcription factor Y subunit B-6"/>
    <property type="match status" value="1"/>
</dbReference>
<dbReference type="Gene3D" id="1.10.20.10">
    <property type="entry name" value="Histone, subunit A"/>
    <property type="match status" value="1"/>
</dbReference>
<dbReference type="GO" id="GO:0016602">
    <property type="term" value="C:CCAAT-binding factor complex"/>
    <property type="evidence" value="ECO:0007669"/>
    <property type="project" value="InterPro"/>
</dbReference>
<keyword evidence="6" id="KW-0010">Activator</keyword>
<feature type="region of interest" description="Disordered" evidence="9">
    <location>
        <begin position="185"/>
        <end position="219"/>
    </location>
</feature>
<reference evidence="11" key="1">
    <citation type="submission" date="2023-07" db="EMBL/GenBank/DDBJ databases">
        <title>A chromosome-level genome assembly of Lolium multiflorum.</title>
        <authorList>
            <person name="Chen Y."/>
            <person name="Copetti D."/>
            <person name="Kolliker R."/>
            <person name="Studer B."/>
        </authorList>
    </citation>
    <scope>NUCLEOTIDE SEQUENCE</scope>
    <source>
        <strain evidence="11">02402/16</strain>
        <tissue evidence="11">Leaf</tissue>
    </source>
</reference>
<dbReference type="GO" id="GO:0046982">
    <property type="term" value="F:protein heterodimerization activity"/>
    <property type="evidence" value="ECO:0007669"/>
    <property type="project" value="InterPro"/>
</dbReference>
<keyword evidence="5" id="KW-0238">DNA-binding</keyword>
<dbReference type="GO" id="GO:0000978">
    <property type="term" value="F:RNA polymerase II cis-regulatory region sequence-specific DNA binding"/>
    <property type="evidence" value="ECO:0007669"/>
    <property type="project" value="TreeGrafter"/>
</dbReference>
<evidence type="ECO:0000259" key="10">
    <source>
        <dbReference type="Pfam" id="PF00808"/>
    </source>
</evidence>
<dbReference type="EMBL" id="JAUUTY010000007">
    <property type="protein sequence ID" value="KAK1605826.1"/>
    <property type="molecule type" value="Genomic_DNA"/>
</dbReference>
<evidence type="ECO:0000256" key="5">
    <source>
        <dbReference type="ARBA" id="ARBA00023125"/>
    </source>
</evidence>
<dbReference type="Proteomes" id="UP001231189">
    <property type="component" value="Unassembled WGS sequence"/>
</dbReference>
<protein>
    <recommendedName>
        <fullName evidence="10">Transcription factor CBF/NF-Y/archaeal histone domain-containing protein</fullName>
    </recommendedName>
</protein>
<dbReference type="InterPro" id="IPR027113">
    <property type="entry name" value="Transc_fact_NFYB/HAP3"/>
</dbReference>
<feature type="domain" description="Transcription factor CBF/NF-Y/archaeal histone" evidence="10">
    <location>
        <begin position="35"/>
        <end position="98"/>
    </location>
</feature>
<dbReference type="InterPro" id="IPR009072">
    <property type="entry name" value="Histone-fold"/>
</dbReference>
<keyword evidence="4" id="KW-0805">Transcription regulation</keyword>
<dbReference type="AlphaFoldDB" id="A0AAD8VHY3"/>
<dbReference type="PROSITE" id="PS00685">
    <property type="entry name" value="NFYB_HAP3"/>
    <property type="match status" value="1"/>
</dbReference>
<comment type="similarity">
    <text evidence="2">Belongs to the NFYB/HAP3 subunit family.</text>
</comment>
<evidence type="ECO:0000313" key="12">
    <source>
        <dbReference type="Proteomes" id="UP001231189"/>
    </source>
</evidence>
<evidence type="ECO:0000256" key="8">
    <source>
        <dbReference type="ARBA" id="ARBA00023242"/>
    </source>
</evidence>
<keyword evidence="3" id="KW-0938">Abscisic acid signaling pathway</keyword>
<dbReference type="Pfam" id="PF00808">
    <property type="entry name" value="CBFD_NFYB_HMF"/>
    <property type="match status" value="1"/>
</dbReference>
<keyword evidence="8" id="KW-0539">Nucleus</keyword>
<evidence type="ECO:0000256" key="7">
    <source>
        <dbReference type="ARBA" id="ARBA00023163"/>
    </source>
</evidence>
<dbReference type="PRINTS" id="PR00615">
    <property type="entry name" value="CCAATSUBUNTA"/>
</dbReference>
<dbReference type="SUPFAM" id="SSF47113">
    <property type="entry name" value="Histone-fold"/>
    <property type="match status" value="1"/>
</dbReference>
<organism evidence="11 12">
    <name type="scientific">Lolium multiflorum</name>
    <name type="common">Italian ryegrass</name>
    <name type="synonym">Lolium perenne subsp. multiflorum</name>
    <dbReference type="NCBI Taxonomy" id="4521"/>
    <lineage>
        <taxon>Eukaryota</taxon>
        <taxon>Viridiplantae</taxon>
        <taxon>Streptophyta</taxon>
        <taxon>Embryophyta</taxon>
        <taxon>Tracheophyta</taxon>
        <taxon>Spermatophyta</taxon>
        <taxon>Magnoliopsida</taxon>
        <taxon>Liliopsida</taxon>
        <taxon>Poales</taxon>
        <taxon>Poaceae</taxon>
        <taxon>BOP clade</taxon>
        <taxon>Pooideae</taxon>
        <taxon>Poodae</taxon>
        <taxon>Poeae</taxon>
        <taxon>Poeae Chloroplast Group 2 (Poeae type)</taxon>
        <taxon>Loliodinae</taxon>
        <taxon>Loliinae</taxon>
        <taxon>Lolium</taxon>
    </lineage>
</organism>